<protein>
    <submittedName>
        <fullName evidence="1">Uncharacterized protein</fullName>
    </submittedName>
</protein>
<organism evidence="1 2">
    <name type="scientific">Cucumis sativus</name>
    <name type="common">Cucumber</name>
    <dbReference type="NCBI Taxonomy" id="3659"/>
    <lineage>
        <taxon>Eukaryota</taxon>
        <taxon>Viridiplantae</taxon>
        <taxon>Streptophyta</taxon>
        <taxon>Embryophyta</taxon>
        <taxon>Tracheophyta</taxon>
        <taxon>Spermatophyta</taxon>
        <taxon>Magnoliopsida</taxon>
        <taxon>eudicotyledons</taxon>
        <taxon>Gunneridae</taxon>
        <taxon>Pentapetalae</taxon>
        <taxon>rosids</taxon>
        <taxon>fabids</taxon>
        <taxon>Cucurbitales</taxon>
        <taxon>Cucurbitaceae</taxon>
        <taxon>Benincaseae</taxon>
        <taxon>Cucumis</taxon>
    </lineage>
</organism>
<gene>
    <name evidence="1" type="ORF">Csa_6G109700</name>
</gene>
<accession>A0A0A0KA43</accession>
<dbReference type="Proteomes" id="UP000029981">
    <property type="component" value="Chromosome 6"/>
</dbReference>
<name>A0A0A0KA43_CUCSA</name>
<dbReference type="AlphaFoldDB" id="A0A0A0KA43"/>
<keyword evidence="2" id="KW-1185">Reference proteome</keyword>
<dbReference type="EMBL" id="CM002927">
    <property type="protein sequence ID" value="KGN46575.1"/>
    <property type="molecule type" value="Genomic_DNA"/>
</dbReference>
<evidence type="ECO:0000313" key="1">
    <source>
        <dbReference type="EMBL" id="KGN46575.1"/>
    </source>
</evidence>
<sequence>MNKYQSPTQLTPFQFHLPDGVKVSNFLMVSMTLKKQRAAKQFLPCALEDHGAQARAKQAQGHIVEIAHQWWSSLELAAEVDRH</sequence>
<reference evidence="1 2" key="2">
    <citation type="journal article" date="2009" name="PLoS ONE">
        <title>An integrated genetic and cytogenetic map of the cucumber genome.</title>
        <authorList>
            <person name="Ren Y."/>
            <person name="Zhang Z."/>
            <person name="Liu J."/>
            <person name="Staub J.E."/>
            <person name="Han Y."/>
            <person name="Cheng Z."/>
            <person name="Li X."/>
            <person name="Lu J."/>
            <person name="Miao H."/>
            <person name="Kang H."/>
            <person name="Xie B."/>
            <person name="Gu X."/>
            <person name="Wang X."/>
            <person name="Du Y."/>
            <person name="Jin W."/>
            <person name="Huang S."/>
        </authorList>
    </citation>
    <scope>NUCLEOTIDE SEQUENCE [LARGE SCALE GENOMIC DNA]</scope>
    <source>
        <strain evidence="2">cv. 9930</strain>
    </source>
</reference>
<reference evidence="1 2" key="1">
    <citation type="journal article" date="2009" name="Nat. Genet.">
        <title>The genome of the cucumber, Cucumis sativus L.</title>
        <authorList>
            <person name="Huang S."/>
            <person name="Li R."/>
            <person name="Zhang Z."/>
            <person name="Li L."/>
            <person name="Gu X."/>
            <person name="Fan W."/>
            <person name="Lucas W.J."/>
            <person name="Wang X."/>
            <person name="Xie B."/>
            <person name="Ni P."/>
            <person name="Ren Y."/>
            <person name="Zhu H."/>
            <person name="Li J."/>
            <person name="Lin K."/>
            <person name="Jin W."/>
            <person name="Fei Z."/>
            <person name="Li G."/>
            <person name="Staub J."/>
            <person name="Kilian A."/>
            <person name="van der Vossen E.A."/>
            <person name="Wu Y."/>
            <person name="Guo J."/>
            <person name="He J."/>
            <person name="Jia Z."/>
            <person name="Ren Y."/>
            <person name="Tian G."/>
            <person name="Lu Y."/>
            <person name="Ruan J."/>
            <person name="Qian W."/>
            <person name="Wang M."/>
            <person name="Huang Q."/>
            <person name="Li B."/>
            <person name="Xuan Z."/>
            <person name="Cao J."/>
            <person name="Asan"/>
            <person name="Wu Z."/>
            <person name="Zhang J."/>
            <person name="Cai Q."/>
            <person name="Bai Y."/>
            <person name="Zhao B."/>
            <person name="Han Y."/>
            <person name="Li Y."/>
            <person name="Li X."/>
            <person name="Wang S."/>
            <person name="Shi Q."/>
            <person name="Liu S."/>
            <person name="Cho W.K."/>
            <person name="Kim J.Y."/>
            <person name="Xu Y."/>
            <person name="Heller-Uszynska K."/>
            <person name="Miao H."/>
            <person name="Cheng Z."/>
            <person name="Zhang S."/>
            <person name="Wu J."/>
            <person name="Yang Y."/>
            <person name="Kang H."/>
            <person name="Li M."/>
            <person name="Liang H."/>
            <person name="Ren X."/>
            <person name="Shi Z."/>
            <person name="Wen M."/>
            <person name="Jian M."/>
            <person name="Yang H."/>
            <person name="Zhang G."/>
            <person name="Yang Z."/>
            <person name="Chen R."/>
            <person name="Liu S."/>
            <person name="Li J."/>
            <person name="Ma L."/>
            <person name="Liu H."/>
            <person name="Zhou Y."/>
            <person name="Zhao J."/>
            <person name="Fang X."/>
            <person name="Li G."/>
            <person name="Fang L."/>
            <person name="Li Y."/>
            <person name="Liu D."/>
            <person name="Zheng H."/>
            <person name="Zhang Y."/>
            <person name="Qin N."/>
            <person name="Li Z."/>
            <person name="Yang G."/>
            <person name="Yang S."/>
            <person name="Bolund L."/>
            <person name="Kristiansen K."/>
            <person name="Zheng H."/>
            <person name="Li S."/>
            <person name="Zhang X."/>
            <person name="Yang H."/>
            <person name="Wang J."/>
            <person name="Sun R."/>
            <person name="Zhang B."/>
            <person name="Jiang S."/>
            <person name="Wang J."/>
            <person name="Du Y."/>
            <person name="Li S."/>
        </authorList>
    </citation>
    <scope>NUCLEOTIDE SEQUENCE [LARGE SCALE GENOMIC DNA]</scope>
    <source>
        <strain evidence="2">cv. 9930</strain>
    </source>
</reference>
<proteinExistence type="predicted"/>
<reference evidence="1 2" key="4">
    <citation type="journal article" date="2011" name="BMC Genomics">
        <title>RNA-Seq improves annotation of protein-coding genes in the cucumber genome.</title>
        <authorList>
            <person name="Li Z."/>
            <person name="Zhang Z."/>
            <person name="Yan P."/>
            <person name="Huang S."/>
            <person name="Fei Z."/>
            <person name="Lin K."/>
        </authorList>
    </citation>
    <scope>NUCLEOTIDE SEQUENCE [LARGE SCALE GENOMIC DNA]</scope>
    <source>
        <strain evidence="2">cv. 9930</strain>
    </source>
</reference>
<dbReference type="Gramene" id="KGN46575">
    <property type="protein sequence ID" value="KGN46575"/>
    <property type="gene ID" value="Csa_6G109700"/>
</dbReference>
<evidence type="ECO:0000313" key="2">
    <source>
        <dbReference type="Proteomes" id="UP000029981"/>
    </source>
</evidence>
<reference evidence="1 2" key="3">
    <citation type="journal article" date="2010" name="BMC Genomics">
        <title>Transcriptome sequencing and comparative analysis of cucumber flowers with different sex types.</title>
        <authorList>
            <person name="Guo S."/>
            <person name="Zheng Y."/>
            <person name="Joung J.G."/>
            <person name="Liu S."/>
            <person name="Zhang Z."/>
            <person name="Crasta O.R."/>
            <person name="Sobral B.W."/>
            <person name="Xu Y."/>
            <person name="Huang S."/>
            <person name="Fei Z."/>
        </authorList>
    </citation>
    <scope>NUCLEOTIDE SEQUENCE [LARGE SCALE GENOMIC DNA]</scope>
    <source>
        <strain evidence="2">cv. 9930</strain>
    </source>
</reference>